<accession>A0ABV9ZZ49</accession>
<reference evidence="2" key="1">
    <citation type="journal article" date="2019" name="Int. J. Syst. Evol. Microbiol.">
        <title>The Global Catalogue of Microorganisms (GCM) 10K type strain sequencing project: providing services to taxonomists for standard genome sequencing and annotation.</title>
        <authorList>
            <consortium name="The Broad Institute Genomics Platform"/>
            <consortium name="The Broad Institute Genome Sequencing Center for Infectious Disease"/>
            <person name="Wu L."/>
            <person name="Ma J."/>
        </authorList>
    </citation>
    <scope>NUCLEOTIDE SEQUENCE [LARGE SCALE GENOMIC DNA]</scope>
    <source>
        <strain evidence="2">CGMCC 4.1641</strain>
    </source>
</reference>
<proteinExistence type="predicted"/>
<dbReference type="InterPro" id="IPR023393">
    <property type="entry name" value="START-like_dom_sf"/>
</dbReference>
<dbReference type="EMBL" id="JBHSKJ010000004">
    <property type="protein sequence ID" value="MFC5144644.1"/>
    <property type="molecule type" value="Genomic_DNA"/>
</dbReference>
<name>A0ABV9ZZ49_9ACTN</name>
<dbReference type="Gene3D" id="3.30.530.20">
    <property type="match status" value="1"/>
</dbReference>
<dbReference type="RefSeq" id="WP_382038630.1">
    <property type="nucleotide sequence ID" value="NZ_JBHSKJ010000004.1"/>
</dbReference>
<evidence type="ECO:0000313" key="2">
    <source>
        <dbReference type="Proteomes" id="UP001596222"/>
    </source>
</evidence>
<protein>
    <submittedName>
        <fullName evidence="1">SRPBCC family protein</fullName>
    </submittedName>
</protein>
<evidence type="ECO:0000313" key="1">
    <source>
        <dbReference type="EMBL" id="MFC5144644.1"/>
    </source>
</evidence>
<gene>
    <name evidence="1" type="ORF">ACFPP6_08135</name>
</gene>
<keyword evidence="2" id="KW-1185">Reference proteome</keyword>
<dbReference type="SUPFAM" id="SSF55961">
    <property type="entry name" value="Bet v1-like"/>
    <property type="match status" value="1"/>
</dbReference>
<sequence length="167" mass="18777">MASFRVVRQVPLPAGTVWERLTHWEGHAAHVPFTTVEVITPPPTRTGTRFVARTRLGPVAFDDPMEVVRWEPPPSRADPGHCRLEKRGRVVRGWTEITLRPVTGEADARWCRVVWSAEVRLRGVPRSLDGVAGRAARLMYGRIIDGLLLEAARGSGRGDRGNRHYMR</sequence>
<organism evidence="1 2">
    <name type="scientific">Streptomyces aureoversilis</name>
    <dbReference type="NCBI Taxonomy" id="67277"/>
    <lineage>
        <taxon>Bacteria</taxon>
        <taxon>Bacillati</taxon>
        <taxon>Actinomycetota</taxon>
        <taxon>Actinomycetes</taxon>
        <taxon>Kitasatosporales</taxon>
        <taxon>Streptomycetaceae</taxon>
        <taxon>Streptomyces</taxon>
    </lineage>
</organism>
<dbReference type="Proteomes" id="UP001596222">
    <property type="component" value="Unassembled WGS sequence"/>
</dbReference>
<comment type="caution">
    <text evidence="1">The sequence shown here is derived from an EMBL/GenBank/DDBJ whole genome shotgun (WGS) entry which is preliminary data.</text>
</comment>